<dbReference type="Proteomes" id="UP000594688">
    <property type="component" value="Chromosome"/>
</dbReference>
<dbReference type="AlphaFoldDB" id="A0A7T0G0R2"/>
<name>A0A7T0G0R2_9BACT</name>
<protein>
    <recommendedName>
        <fullName evidence="5">Thioredoxin domain-containing protein</fullName>
    </recommendedName>
</protein>
<keyword evidence="1" id="KW-1133">Transmembrane helix</keyword>
<reference evidence="3 4" key="1">
    <citation type="submission" date="2020-02" db="EMBL/GenBank/DDBJ databases">
        <title>Genomic and physiological characterization of two novel Nitrospinaceae genera.</title>
        <authorList>
            <person name="Mueller A.J."/>
            <person name="Jung M.-Y."/>
            <person name="Strachan C.R."/>
            <person name="Herbold C.W."/>
            <person name="Kirkegaard R.H."/>
            <person name="Daims H."/>
        </authorList>
    </citation>
    <scope>NUCLEOTIDE SEQUENCE [LARGE SCALE GENOMIC DNA]</scope>
    <source>
        <strain evidence="3">EB</strain>
    </source>
</reference>
<dbReference type="KEGG" id="nli:G3M70_12555"/>
<evidence type="ECO:0008006" key="5">
    <source>
        <dbReference type="Google" id="ProtNLM"/>
    </source>
</evidence>
<evidence type="ECO:0000313" key="3">
    <source>
        <dbReference type="EMBL" id="QPJ62659.1"/>
    </source>
</evidence>
<evidence type="ECO:0000256" key="1">
    <source>
        <dbReference type="SAM" id="Phobius"/>
    </source>
</evidence>
<feature type="signal peptide" evidence="2">
    <location>
        <begin position="1"/>
        <end position="35"/>
    </location>
</feature>
<evidence type="ECO:0000313" key="4">
    <source>
        <dbReference type="Proteomes" id="UP000594688"/>
    </source>
</evidence>
<keyword evidence="1" id="KW-0472">Membrane</keyword>
<dbReference type="PROSITE" id="PS51354">
    <property type="entry name" value="GLUTAREDOXIN_2"/>
    <property type="match status" value="1"/>
</dbReference>
<organism evidence="3 4">
    <name type="scientific">Candidatus Nitronauta litoralis</name>
    <dbReference type="NCBI Taxonomy" id="2705533"/>
    <lineage>
        <taxon>Bacteria</taxon>
        <taxon>Pseudomonadati</taxon>
        <taxon>Nitrospinota/Tectimicrobiota group</taxon>
        <taxon>Nitrospinota</taxon>
        <taxon>Nitrospinia</taxon>
        <taxon>Nitrospinales</taxon>
        <taxon>Nitrospinaceae</taxon>
        <taxon>Candidatus Nitronauta</taxon>
    </lineage>
</organism>
<dbReference type="SUPFAM" id="SSF52833">
    <property type="entry name" value="Thioredoxin-like"/>
    <property type="match status" value="1"/>
</dbReference>
<sequence length="209" mass="24062">MNPSYLKLQNSNSKRIVLIAMGLVLLFSTPCPTNAQSNQKLFKGNGPWYEKSPSGDIKLYLYFFWSKECPHCRRAKPFLEDLQSRFSWVNLQQKEVTQFPENKALFAEMVDSLGETSRAVPTLMFCGGMLQGFDKPENSGAELTALLKDCHQKLTAFLAPPKKLPDIPLKRAETIDTTWWFTGTWWFRTGVLILVVCTWAFWRTNRLKK</sequence>
<dbReference type="Gene3D" id="3.40.30.10">
    <property type="entry name" value="Glutaredoxin"/>
    <property type="match status" value="1"/>
</dbReference>
<dbReference type="EMBL" id="CP048685">
    <property type="protein sequence ID" value="QPJ62659.1"/>
    <property type="molecule type" value="Genomic_DNA"/>
</dbReference>
<feature type="transmembrane region" description="Helical" evidence="1">
    <location>
        <begin position="185"/>
        <end position="202"/>
    </location>
</feature>
<proteinExistence type="predicted"/>
<evidence type="ECO:0000256" key="2">
    <source>
        <dbReference type="SAM" id="SignalP"/>
    </source>
</evidence>
<accession>A0A7T0G0R2</accession>
<keyword evidence="2" id="KW-0732">Signal</keyword>
<keyword evidence="1" id="KW-0812">Transmembrane</keyword>
<dbReference type="InterPro" id="IPR036249">
    <property type="entry name" value="Thioredoxin-like_sf"/>
</dbReference>
<gene>
    <name evidence="3" type="ORF">G3M70_12555</name>
</gene>
<feature type="chain" id="PRO_5032600719" description="Thioredoxin domain-containing protein" evidence="2">
    <location>
        <begin position="36"/>
        <end position="209"/>
    </location>
</feature>